<evidence type="ECO:0000313" key="2">
    <source>
        <dbReference type="EMBL" id="EAU69044.1"/>
    </source>
</evidence>
<feature type="compositionally biased region" description="Basic and acidic residues" evidence="1">
    <location>
        <begin position="38"/>
        <end position="47"/>
    </location>
</feature>
<sequence>MVQAVGEEQGGDGQGHQHDAAEDLGPALEGLGQAHPRQQTEGRHPAEHGGVPTGKADRGHDRGPAAAAPQGTERGHGGTVVGPYGMEQPLAQTDKECEEDGRHVGDPSPPRSAWPAQERFMSSSFHPLPLVTILLLGLLLGAGCDKGAKQLQQAEAQYADLVQRGVPPRDPAYDAVIAAFEAVPKDAKGRAEAERRLAAIRSLRGTLPPRPLATPGASGPGADAVDAQRAVCEALAQELGVAGEARREEVKKALVECQAKLVRLEATSHPPGEEVDAHGPEGGH</sequence>
<dbReference type="EMBL" id="AAMD01000009">
    <property type="protein sequence ID" value="EAU69044.1"/>
    <property type="molecule type" value="Genomic_DNA"/>
</dbReference>
<proteinExistence type="predicted"/>
<accession>Q09BC2</accession>
<name>Q09BC2_STIAD</name>
<feature type="region of interest" description="Disordered" evidence="1">
    <location>
        <begin position="265"/>
        <end position="284"/>
    </location>
</feature>
<dbReference type="Proteomes" id="UP000032702">
    <property type="component" value="Unassembled WGS sequence"/>
</dbReference>
<gene>
    <name evidence="2" type="ORF">STIAU_8614</name>
</gene>
<feature type="region of interest" description="Disordered" evidence="1">
    <location>
        <begin position="1"/>
        <end position="115"/>
    </location>
</feature>
<organism evidence="2 3">
    <name type="scientific">Stigmatella aurantiaca (strain DW4/3-1)</name>
    <dbReference type="NCBI Taxonomy" id="378806"/>
    <lineage>
        <taxon>Bacteria</taxon>
        <taxon>Pseudomonadati</taxon>
        <taxon>Myxococcota</taxon>
        <taxon>Myxococcia</taxon>
        <taxon>Myxococcales</taxon>
        <taxon>Cystobacterineae</taxon>
        <taxon>Archangiaceae</taxon>
        <taxon>Stigmatella</taxon>
    </lineage>
</organism>
<dbReference type="PATRIC" id="fig|378806.16.peg.8479"/>
<evidence type="ECO:0000256" key="1">
    <source>
        <dbReference type="SAM" id="MobiDB-lite"/>
    </source>
</evidence>
<comment type="caution">
    <text evidence="2">The sequence shown here is derived from an EMBL/GenBank/DDBJ whole genome shotgun (WGS) entry which is preliminary data.</text>
</comment>
<reference evidence="2 3" key="1">
    <citation type="submission" date="2006-04" db="EMBL/GenBank/DDBJ databases">
        <authorList>
            <person name="Nierman W.C."/>
        </authorList>
    </citation>
    <scope>NUCLEOTIDE SEQUENCE [LARGE SCALE GENOMIC DNA]</scope>
    <source>
        <strain evidence="2 3">DW4/3-1</strain>
    </source>
</reference>
<evidence type="ECO:0000313" key="3">
    <source>
        <dbReference type="Proteomes" id="UP000032702"/>
    </source>
</evidence>
<dbReference type="AlphaFoldDB" id="Q09BC2"/>
<protein>
    <submittedName>
        <fullName evidence="2">Uncharacterized protein</fullName>
    </submittedName>
</protein>
<feature type="compositionally biased region" description="Basic and acidic residues" evidence="1">
    <location>
        <begin position="271"/>
        <end position="284"/>
    </location>
</feature>